<dbReference type="EMBL" id="RCMG01000698">
    <property type="protein sequence ID" value="KAG2850292.1"/>
    <property type="molecule type" value="Genomic_DNA"/>
</dbReference>
<comment type="caution">
    <text evidence="1">The sequence shown here is derived from an EMBL/GenBank/DDBJ whole genome shotgun (WGS) entry which is preliminary data.</text>
</comment>
<dbReference type="Proteomes" id="UP000735874">
    <property type="component" value="Unassembled WGS sequence"/>
</dbReference>
<proteinExistence type="predicted"/>
<sequence>MKIPQGKVGFWLRGGSRQICGWTQLDYFSDLLPDLGSRGGDNFNPKTTFGKKQRTEKIKPQRTTYKGIQCVSYSTIKASSDV</sequence>
<gene>
    <name evidence="1" type="ORF">PC113_g16912</name>
    <name evidence="2" type="ORF">PC118_g10015</name>
</gene>
<evidence type="ECO:0000313" key="3">
    <source>
        <dbReference type="Proteomes" id="UP000735874"/>
    </source>
</evidence>
<accession>A0A8T0YN95</accession>
<protein>
    <submittedName>
        <fullName evidence="1">Uncharacterized protein</fullName>
    </submittedName>
</protein>
<reference evidence="1" key="1">
    <citation type="submission" date="2018-10" db="EMBL/GenBank/DDBJ databases">
        <title>Effector identification in a new, highly contiguous assembly of the strawberry crown rot pathogen Phytophthora cactorum.</title>
        <authorList>
            <person name="Armitage A.D."/>
            <person name="Nellist C.F."/>
            <person name="Bates H."/>
            <person name="Vickerstaff R.J."/>
            <person name="Harrison R.J."/>
        </authorList>
    </citation>
    <scope>NUCLEOTIDE SEQUENCE</scope>
    <source>
        <strain evidence="1">15-7</strain>
        <strain evidence="2">P415</strain>
    </source>
</reference>
<dbReference type="EMBL" id="RCML01000281">
    <property type="protein sequence ID" value="KAG2982367.1"/>
    <property type="molecule type" value="Genomic_DNA"/>
</dbReference>
<dbReference type="AlphaFoldDB" id="A0A8T0YN95"/>
<evidence type="ECO:0000313" key="2">
    <source>
        <dbReference type="EMBL" id="KAG2982367.1"/>
    </source>
</evidence>
<organism evidence="1 3">
    <name type="scientific">Phytophthora cactorum</name>
    <dbReference type="NCBI Taxonomy" id="29920"/>
    <lineage>
        <taxon>Eukaryota</taxon>
        <taxon>Sar</taxon>
        <taxon>Stramenopiles</taxon>
        <taxon>Oomycota</taxon>
        <taxon>Peronosporomycetes</taxon>
        <taxon>Peronosporales</taxon>
        <taxon>Peronosporaceae</taxon>
        <taxon>Phytophthora</taxon>
    </lineage>
</organism>
<dbReference type="Proteomes" id="UP000697107">
    <property type="component" value="Unassembled WGS sequence"/>
</dbReference>
<name>A0A8T0YN95_9STRA</name>
<evidence type="ECO:0000313" key="1">
    <source>
        <dbReference type="EMBL" id="KAG2850292.1"/>
    </source>
</evidence>